<reference evidence="2" key="1">
    <citation type="submission" date="2023-05" db="EMBL/GenBank/DDBJ databases">
        <title>Nepenthes gracilis genome sequencing.</title>
        <authorList>
            <person name="Fukushima K."/>
        </authorList>
    </citation>
    <scope>NUCLEOTIDE SEQUENCE</scope>
    <source>
        <strain evidence="2">SING2019-196</strain>
    </source>
</reference>
<dbReference type="EMBL" id="BSYO01000011">
    <property type="protein sequence ID" value="GMH11511.1"/>
    <property type="molecule type" value="Genomic_DNA"/>
</dbReference>
<feature type="region of interest" description="Disordered" evidence="1">
    <location>
        <begin position="15"/>
        <end position="47"/>
    </location>
</feature>
<accession>A0AAD3SIT9</accession>
<sequence>MPNTASALFIFRGNRGFNSGAAGREVEKSSELDQPLATDSSGSSSVAGSAFVVDSSIEIDSSISSVSLPDADSSHQ</sequence>
<comment type="caution">
    <text evidence="2">The sequence shown here is derived from an EMBL/GenBank/DDBJ whole genome shotgun (WGS) entry which is preliminary data.</text>
</comment>
<dbReference type="AlphaFoldDB" id="A0AAD3SIT9"/>
<proteinExistence type="predicted"/>
<evidence type="ECO:0000313" key="2">
    <source>
        <dbReference type="EMBL" id="GMH11511.1"/>
    </source>
</evidence>
<name>A0AAD3SIT9_NEPGR</name>
<organism evidence="2 3">
    <name type="scientific">Nepenthes gracilis</name>
    <name type="common">Slender pitcher plant</name>
    <dbReference type="NCBI Taxonomy" id="150966"/>
    <lineage>
        <taxon>Eukaryota</taxon>
        <taxon>Viridiplantae</taxon>
        <taxon>Streptophyta</taxon>
        <taxon>Embryophyta</taxon>
        <taxon>Tracheophyta</taxon>
        <taxon>Spermatophyta</taxon>
        <taxon>Magnoliopsida</taxon>
        <taxon>eudicotyledons</taxon>
        <taxon>Gunneridae</taxon>
        <taxon>Pentapetalae</taxon>
        <taxon>Caryophyllales</taxon>
        <taxon>Nepenthaceae</taxon>
        <taxon>Nepenthes</taxon>
    </lineage>
</organism>
<dbReference type="Proteomes" id="UP001279734">
    <property type="component" value="Unassembled WGS sequence"/>
</dbReference>
<keyword evidence="3" id="KW-1185">Reference proteome</keyword>
<gene>
    <name evidence="2" type="ORF">Nepgr_013352</name>
</gene>
<protein>
    <submittedName>
        <fullName evidence="2">Uncharacterized protein</fullName>
    </submittedName>
</protein>
<evidence type="ECO:0000313" key="3">
    <source>
        <dbReference type="Proteomes" id="UP001279734"/>
    </source>
</evidence>
<evidence type="ECO:0000256" key="1">
    <source>
        <dbReference type="SAM" id="MobiDB-lite"/>
    </source>
</evidence>